<feature type="transmembrane region" description="Helical" evidence="1">
    <location>
        <begin position="147"/>
        <end position="164"/>
    </location>
</feature>
<proteinExistence type="predicted"/>
<accession>A0A919UG87</accession>
<dbReference type="Proteomes" id="UP000660611">
    <property type="component" value="Unassembled WGS sequence"/>
</dbReference>
<evidence type="ECO:0000256" key="1">
    <source>
        <dbReference type="SAM" id="Phobius"/>
    </source>
</evidence>
<dbReference type="AlphaFoldDB" id="A0A919UG87"/>
<feature type="transmembrane region" description="Helical" evidence="1">
    <location>
        <begin position="34"/>
        <end position="54"/>
    </location>
</feature>
<evidence type="ECO:0008006" key="4">
    <source>
        <dbReference type="Google" id="ProtNLM"/>
    </source>
</evidence>
<sequence>MRIRRRLRQGRGVPATLPTHPLAVLPLKLWRPRWFDGVALAVGATAPDIAYALGNAFIVRSHTVAAMFWWGLPVTVLVSRLIRLGAPIVAAHLPGSLREFGALRGVRHPWWVTAVSALLGDASHLLWDLVSHPNPGVIASWRAVRDVSDYAALLLLPLFLWHVGSRHLVRTWHGPAPAVPRRPMLFWSVAVEAFAAGAFVTATLDYCGPHVFIVRLIVSAVIALLAASVALHFGRAPGDRPAAVTAVPRG</sequence>
<dbReference type="EMBL" id="BONQ01000118">
    <property type="protein sequence ID" value="GIG49408.1"/>
    <property type="molecule type" value="Genomic_DNA"/>
</dbReference>
<keyword evidence="1" id="KW-1133">Transmembrane helix</keyword>
<organism evidence="2 3">
    <name type="scientific">Dactylosporangium siamense</name>
    <dbReference type="NCBI Taxonomy" id="685454"/>
    <lineage>
        <taxon>Bacteria</taxon>
        <taxon>Bacillati</taxon>
        <taxon>Actinomycetota</taxon>
        <taxon>Actinomycetes</taxon>
        <taxon>Micromonosporales</taxon>
        <taxon>Micromonosporaceae</taxon>
        <taxon>Dactylosporangium</taxon>
    </lineage>
</organism>
<gene>
    <name evidence="2" type="ORF">Dsi01nite_074490</name>
</gene>
<feature type="transmembrane region" description="Helical" evidence="1">
    <location>
        <begin position="185"/>
        <end position="204"/>
    </location>
</feature>
<dbReference type="Pfam" id="PF13803">
    <property type="entry name" value="DUF4184"/>
    <property type="match status" value="1"/>
</dbReference>
<keyword evidence="1" id="KW-0812">Transmembrane</keyword>
<comment type="caution">
    <text evidence="2">The sequence shown here is derived from an EMBL/GenBank/DDBJ whole genome shotgun (WGS) entry which is preliminary data.</text>
</comment>
<name>A0A919UG87_9ACTN</name>
<feature type="transmembrane region" description="Helical" evidence="1">
    <location>
        <begin position="66"/>
        <end position="89"/>
    </location>
</feature>
<reference evidence="2" key="1">
    <citation type="submission" date="2021-01" db="EMBL/GenBank/DDBJ databases">
        <title>Whole genome shotgun sequence of Dactylosporangium siamense NBRC 106093.</title>
        <authorList>
            <person name="Komaki H."/>
            <person name="Tamura T."/>
        </authorList>
    </citation>
    <scope>NUCLEOTIDE SEQUENCE</scope>
    <source>
        <strain evidence="2">NBRC 106093</strain>
    </source>
</reference>
<evidence type="ECO:0000313" key="2">
    <source>
        <dbReference type="EMBL" id="GIG49408.1"/>
    </source>
</evidence>
<keyword evidence="1" id="KW-0472">Membrane</keyword>
<feature type="transmembrane region" description="Helical" evidence="1">
    <location>
        <begin position="210"/>
        <end position="231"/>
    </location>
</feature>
<dbReference type="InterPro" id="IPR025238">
    <property type="entry name" value="DUF4184"/>
</dbReference>
<keyword evidence="3" id="KW-1185">Reference proteome</keyword>
<protein>
    <recommendedName>
        <fullName evidence="4">DUF4184 family protein</fullName>
    </recommendedName>
</protein>
<evidence type="ECO:0000313" key="3">
    <source>
        <dbReference type="Proteomes" id="UP000660611"/>
    </source>
</evidence>